<keyword evidence="2" id="KW-1185">Reference proteome</keyword>
<sequence length="70" mass="7526">MCCYWRPCGPYTMLLGFDGEAVDPLGLLDDGTVRGKVEWCPPDISVTGYIRPAATVAPPASRPTRRIGSA</sequence>
<evidence type="ECO:0000313" key="2">
    <source>
        <dbReference type="Proteomes" id="UP000472710"/>
    </source>
</evidence>
<comment type="caution">
    <text evidence="1">The sequence shown here is derived from an EMBL/GenBank/DDBJ whole genome shotgun (WGS) entry which is preliminary data.</text>
</comment>
<reference evidence="1 2" key="1">
    <citation type="submission" date="2020-02" db="EMBL/GenBank/DDBJ databases">
        <title>Whole genome shotgun sequence of Streptomyces diastaticus subsp. diastaticus NBRC 13412.</title>
        <authorList>
            <person name="Ichikawa N."/>
            <person name="Komaki H."/>
            <person name="Tamura T."/>
        </authorList>
    </citation>
    <scope>NUCLEOTIDE SEQUENCE [LARGE SCALE GENOMIC DNA]</scope>
    <source>
        <strain evidence="1 2">NBRC 13412</strain>
    </source>
</reference>
<proteinExistence type="predicted"/>
<dbReference type="EMBL" id="BLLN01000009">
    <property type="protein sequence ID" value="GFH75304.1"/>
    <property type="molecule type" value="Genomic_DNA"/>
</dbReference>
<organism evidence="1 2">
    <name type="scientific">Streptomyces diastaticus subsp. diastaticus</name>
    <dbReference type="NCBI Taxonomy" id="68040"/>
    <lineage>
        <taxon>Bacteria</taxon>
        <taxon>Bacillati</taxon>
        <taxon>Actinomycetota</taxon>
        <taxon>Actinomycetes</taxon>
        <taxon>Kitasatosporales</taxon>
        <taxon>Streptomycetaceae</taxon>
        <taxon>Streptomyces</taxon>
        <taxon>Streptomyces diastaticus group</taxon>
    </lineage>
</organism>
<gene>
    <name evidence="1" type="ORF">Sdia_60720</name>
</gene>
<accession>A0ABQ1CYC2</accession>
<protein>
    <submittedName>
        <fullName evidence="1">Uncharacterized protein</fullName>
    </submittedName>
</protein>
<dbReference type="Proteomes" id="UP000472710">
    <property type="component" value="Unassembled WGS sequence"/>
</dbReference>
<name>A0ABQ1CYC2_STRDI</name>
<evidence type="ECO:0000313" key="1">
    <source>
        <dbReference type="EMBL" id="GFH75304.1"/>
    </source>
</evidence>